<dbReference type="RefSeq" id="WP_120683453.1">
    <property type="nucleotide sequence ID" value="NZ_RBAL01000018.1"/>
</dbReference>
<sequence length="316" mass="33294">MRVLVAGATGVIGRRLVPLLLSSGHEVVALARSRSRVPADWPDGVETVLADALDREALSAAVERARPQALVHLLTAIPAEINPRHMDRALAPTNRLRTEGTRNLLAAAQRAGVRRIVAQSVAYYYEPDDREPANEDVPAWRNPPRALAPVLAAADDLERQVAGAGGLTLRFGHLYGSGSAFAPGGSFVRQARKGSLPLIGRGPGATFSFTHAHDAATAVVAALDKSVTGVLNVVDDEPAPIAVWLPELARLVGGRPPRRVPTALARLAVGAGGVAFMTRLRGADNARAKLSLDWRPRYATWRAGFTAELGGVGAGA</sequence>
<dbReference type="GO" id="GO:0004029">
    <property type="term" value="F:aldehyde dehydrogenase (NAD+) activity"/>
    <property type="evidence" value="ECO:0007669"/>
    <property type="project" value="TreeGrafter"/>
</dbReference>
<dbReference type="SUPFAM" id="SSF51735">
    <property type="entry name" value="NAD(P)-binding Rossmann-fold domains"/>
    <property type="match status" value="1"/>
</dbReference>
<dbReference type="PANTHER" id="PTHR48079">
    <property type="entry name" value="PROTEIN YEEZ"/>
    <property type="match status" value="1"/>
</dbReference>
<organism evidence="2 3">
    <name type="scientific">Streptomyces hoynatensis</name>
    <dbReference type="NCBI Taxonomy" id="1141874"/>
    <lineage>
        <taxon>Bacteria</taxon>
        <taxon>Bacillati</taxon>
        <taxon>Actinomycetota</taxon>
        <taxon>Actinomycetes</taxon>
        <taxon>Kitasatosporales</taxon>
        <taxon>Streptomycetaceae</taxon>
        <taxon>Streptomyces</taxon>
    </lineage>
</organism>
<feature type="domain" description="NAD-dependent epimerase/dehydratase" evidence="1">
    <location>
        <begin position="3"/>
        <end position="228"/>
    </location>
</feature>
<dbReference type="EMBL" id="RBAL01000018">
    <property type="protein sequence ID" value="RKN38316.1"/>
    <property type="molecule type" value="Genomic_DNA"/>
</dbReference>
<dbReference type="InterPro" id="IPR001509">
    <property type="entry name" value="Epimerase_deHydtase"/>
</dbReference>
<reference evidence="2 3" key="1">
    <citation type="journal article" date="2014" name="Int. J. Syst. Evol. Microbiol.">
        <title>Streptomyces hoynatensis sp. nov., isolated from deep marine sediment.</title>
        <authorList>
            <person name="Veyisoglu A."/>
            <person name="Sahin N."/>
        </authorList>
    </citation>
    <scope>NUCLEOTIDE SEQUENCE [LARGE SCALE GENOMIC DNA]</scope>
    <source>
        <strain evidence="2 3">KCTC 29097</strain>
    </source>
</reference>
<evidence type="ECO:0000313" key="3">
    <source>
        <dbReference type="Proteomes" id="UP000272474"/>
    </source>
</evidence>
<accession>A0A3A9YST0</accession>
<proteinExistence type="predicted"/>
<dbReference type="Proteomes" id="UP000272474">
    <property type="component" value="Unassembled WGS sequence"/>
</dbReference>
<dbReference type="GO" id="GO:0005737">
    <property type="term" value="C:cytoplasm"/>
    <property type="evidence" value="ECO:0007669"/>
    <property type="project" value="TreeGrafter"/>
</dbReference>
<comment type="caution">
    <text evidence="2">The sequence shown here is derived from an EMBL/GenBank/DDBJ whole genome shotgun (WGS) entry which is preliminary data.</text>
</comment>
<gene>
    <name evidence="2" type="ORF">D7294_24655</name>
</gene>
<keyword evidence="3" id="KW-1185">Reference proteome</keyword>
<evidence type="ECO:0000313" key="2">
    <source>
        <dbReference type="EMBL" id="RKN38316.1"/>
    </source>
</evidence>
<protein>
    <submittedName>
        <fullName evidence="2">NAD(P)-dependent oxidoreductase</fullName>
    </submittedName>
</protein>
<evidence type="ECO:0000259" key="1">
    <source>
        <dbReference type="Pfam" id="PF01370"/>
    </source>
</evidence>
<dbReference type="OrthoDB" id="9787292at2"/>
<dbReference type="InterPro" id="IPR036291">
    <property type="entry name" value="NAD(P)-bd_dom_sf"/>
</dbReference>
<name>A0A3A9YST0_9ACTN</name>
<dbReference type="Pfam" id="PF01370">
    <property type="entry name" value="Epimerase"/>
    <property type="match status" value="1"/>
</dbReference>
<dbReference type="PANTHER" id="PTHR48079:SF6">
    <property type="entry name" value="NAD(P)-BINDING DOMAIN-CONTAINING PROTEIN-RELATED"/>
    <property type="match status" value="1"/>
</dbReference>
<dbReference type="InterPro" id="IPR051783">
    <property type="entry name" value="NAD(P)-dependent_oxidoreduct"/>
</dbReference>
<dbReference type="AlphaFoldDB" id="A0A3A9YST0"/>
<dbReference type="Gene3D" id="3.40.50.720">
    <property type="entry name" value="NAD(P)-binding Rossmann-like Domain"/>
    <property type="match status" value="1"/>
</dbReference>